<dbReference type="Pfam" id="PF08668">
    <property type="entry name" value="HDOD"/>
    <property type="match status" value="1"/>
</dbReference>
<keyword evidence="3" id="KW-1185">Reference proteome</keyword>
<dbReference type="PROSITE" id="PS51833">
    <property type="entry name" value="HDOD"/>
    <property type="match status" value="1"/>
</dbReference>
<dbReference type="SUPFAM" id="SSF109604">
    <property type="entry name" value="HD-domain/PDEase-like"/>
    <property type="match status" value="1"/>
</dbReference>
<accession>A0ABP9R3U8</accession>
<gene>
    <name evidence="2" type="ORF">GCM10025770_35400</name>
</gene>
<dbReference type="PANTHER" id="PTHR33525:SF3">
    <property type="entry name" value="RIBONUCLEASE Y"/>
    <property type="match status" value="1"/>
</dbReference>
<dbReference type="InterPro" id="IPR029016">
    <property type="entry name" value="GAF-like_dom_sf"/>
</dbReference>
<feature type="domain" description="HDOD" evidence="1">
    <location>
        <begin position="15"/>
        <end position="211"/>
    </location>
</feature>
<dbReference type="InterPro" id="IPR013976">
    <property type="entry name" value="HDOD"/>
</dbReference>
<evidence type="ECO:0000259" key="1">
    <source>
        <dbReference type="PROSITE" id="PS51833"/>
    </source>
</evidence>
<organism evidence="2 3">
    <name type="scientific">Viridibacterium curvum</name>
    <dbReference type="NCBI Taxonomy" id="1101404"/>
    <lineage>
        <taxon>Bacteria</taxon>
        <taxon>Pseudomonadati</taxon>
        <taxon>Pseudomonadota</taxon>
        <taxon>Betaproteobacteria</taxon>
        <taxon>Rhodocyclales</taxon>
        <taxon>Rhodocyclaceae</taxon>
        <taxon>Viridibacterium</taxon>
    </lineage>
</organism>
<dbReference type="InterPro" id="IPR052340">
    <property type="entry name" value="RNase_Y/CdgJ"/>
</dbReference>
<dbReference type="Proteomes" id="UP001500547">
    <property type="component" value="Unassembled WGS sequence"/>
</dbReference>
<dbReference type="EMBL" id="BAABLD010000017">
    <property type="protein sequence ID" value="GAA5171173.1"/>
    <property type="molecule type" value="Genomic_DNA"/>
</dbReference>
<evidence type="ECO:0000313" key="2">
    <source>
        <dbReference type="EMBL" id="GAA5171173.1"/>
    </source>
</evidence>
<sequence>MGLQDWVERIRDRDMPVFGHTVDGVRNITDDENASIGQLSRVILQDPALTAKVLKIANSVMFNPARQPVSTVSRAVTVMGFDGLGDIVLSLCLIDAFLSGGLRGRVLSEMARCFHAAVQARSAAAACGVQQVEEVFIAALLGRVGEMAFWCFGAEAATLLDEAMIEQPDERPDNLQMDILGFRLRSLTSSLAKEWRLGSMVVSAAEPGAHPSNAEKAIALGYRLAAAAECGWHTTLANKAIQAYAELVGCPEKEAREIAVGNATEAARVAAQFGAADAARLIPVPGAPDPAELAGESAHHAPDQKLQLKILRDLAMMLAGKPSLNEVLLLVLEGIYRGLGMHQAVFALLSPDRTQLLGKAGLGRDADALVKRFQFRLDGARGDVVNEVFLRNEAFWLRENNMRGLNAARLEKVTGQQEAFIAPISTHGRAIGVFYADCGVQVPDEEIWEGFLHFVQQASLSFEHVAAMSAAGARRQ</sequence>
<proteinExistence type="predicted"/>
<dbReference type="SUPFAM" id="SSF55781">
    <property type="entry name" value="GAF domain-like"/>
    <property type="match status" value="1"/>
</dbReference>
<reference evidence="3" key="1">
    <citation type="journal article" date="2019" name="Int. J. Syst. Evol. Microbiol.">
        <title>The Global Catalogue of Microorganisms (GCM) 10K type strain sequencing project: providing services to taxonomists for standard genome sequencing and annotation.</title>
        <authorList>
            <consortium name="The Broad Institute Genomics Platform"/>
            <consortium name="The Broad Institute Genome Sequencing Center for Infectious Disease"/>
            <person name="Wu L."/>
            <person name="Ma J."/>
        </authorList>
    </citation>
    <scope>NUCLEOTIDE SEQUENCE [LARGE SCALE GENOMIC DNA]</scope>
    <source>
        <strain evidence="3">JCM 18715</strain>
    </source>
</reference>
<dbReference type="Gene3D" id="1.10.3210.10">
    <property type="entry name" value="Hypothetical protein af1432"/>
    <property type="match status" value="1"/>
</dbReference>
<evidence type="ECO:0000313" key="3">
    <source>
        <dbReference type="Proteomes" id="UP001500547"/>
    </source>
</evidence>
<dbReference type="PANTHER" id="PTHR33525">
    <property type="match status" value="1"/>
</dbReference>
<protein>
    <recommendedName>
        <fullName evidence="1">HDOD domain-containing protein</fullName>
    </recommendedName>
</protein>
<comment type="caution">
    <text evidence="2">The sequence shown here is derived from an EMBL/GenBank/DDBJ whole genome shotgun (WGS) entry which is preliminary data.</text>
</comment>
<name>A0ABP9R3U8_9RHOO</name>
<dbReference type="Gene3D" id="3.30.450.40">
    <property type="match status" value="1"/>
</dbReference>